<evidence type="ECO:0000256" key="5">
    <source>
        <dbReference type="RuleBase" id="RU003616"/>
    </source>
</evidence>
<dbReference type="Pfam" id="PF00011">
    <property type="entry name" value="HSP20"/>
    <property type="match status" value="1"/>
</dbReference>
<keyword evidence="3" id="KW-0611">Plant defense</keyword>
<sequence length="287" mass="32437">MEAKLRDIATDKVYEEFEPVTEWVHEEDCDTLLLCLPDFKKEQLKAQLTSTRSLIISGERQVGGNKWSRFKKQIPISTNCDAQKISARFDGSILYVKQPKLITPAENKDKAKPAIEAPEPRKPENDQPKPQKNDQEQDGQKTASMVDLARRTNEKPNELDTAKMVAEKRNGSVDSKIVSEKAPEREETNPENAPEKAIEKEKNSSTPQDQKVSRDTSEKHENGSANDGARREEGAYGKKADSGKARLEDAKLKKIKRVMNMVLVILFALLLGLYLTNLFRSWKKGEN</sequence>
<keyword evidence="7" id="KW-1133">Transmembrane helix</keyword>
<evidence type="ECO:0000256" key="4">
    <source>
        <dbReference type="PROSITE-ProRule" id="PRU00285"/>
    </source>
</evidence>
<feature type="region of interest" description="Disordered" evidence="6">
    <location>
        <begin position="104"/>
        <end position="244"/>
    </location>
</feature>
<dbReference type="SUPFAM" id="SSF49764">
    <property type="entry name" value="HSP20-like chaperones"/>
    <property type="match status" value="1"/>
</dbReference>
<evidence type="ECO:0000256" key="2">
    <source>
        <dbReference type="ARBA" id="ARBA00022475"/>
    </source>
</evidence>
<dbReference type="EMBL" id="CAUOFW020006027">
    <property type="protein sequence ID" value="CAK9172605.1"/>
    <property type="molecule type" value="Genomic_DNA"/>
</dbReference>
<evidence type="ECO:0000313" key="9">
    <source>
        <dbReference type="EMBL" id="CAK9172605.1"/>
    </source>
</evidence>
<proteinExistence type="inferred from homology"/>
<protein>
    <recommendedName>
        <fullName evidence="8">SHSP domain-containing protein</fullName>
    </recommendedName>
</protein>
<feature type="compositionally biased region" description="Basic and acidic residues" evidence="6">
    <location>
        <begin position="148"/>
        <end position="203"/>
    </location>
</feature>
<comment type="similarity">
    <text evidence="4 5">Belongs to the small heat shock protein (HSP20) family.</text>
</comment>
<feature type="compositionally biased region" description="Basic and acidic residues" evidence="6">
    <location>
        <begin position="211"/>
        <end position="244"/>
    </location>
</feature>
<reference evidence="9 10" key="1">
    <citation type="submission" date="2024-02" db="EMBL/GenBank/DDBJ databases">
        <authorList>
            <person name="Vignale AGUSTIN F."/>
            <person name="Sosa J E."/>
            <person name="Modenutti C."/>
        </authorList>
    </citation>
    <scope>NUCLEOTIDE SEQUENCE [LARGE SCALE GENOMIC DNA]</scope>
</reference>
<dbReference type="CDD" id="cd00298">
    <property type="entry name" value="ACD_sHsps_p23-like"/>
    <property type="match status" value="1"/>
</dbReference>
<dbReference type="InterPro" id="IPR008978">
    <property type="entry name" value="HSP20-like_chaperone"/>
</dbReference>
<dbReference type="Gene3D" id="2.60.40.790">
    <property type="match status" value="1"/>
</dbReference>
<dbReference type="Proteomes" id="UP001642360">
    <property type="component" value="Unassembled WGS sequence"/>
</dbReference>
<evidence type="ECO:0000256" key="1">
    <source>
        <dbReference type="ARBA" id="ARBA00004162"/>
    </source>
</evidence>
<evidence type="ECO:0000259" key="8">
    <source>
        <dbReference type="PROSITE" id="PS01031"/>
    </source>
</evidence>
<feature type="compositionally biased region" description="Basic and acidic residues" evidence="6">
    <location>
        <begin position="106"/>
        <end position="139"/>
    </location>
</feature>
<keyword evidence="7" id="KW-0472">Membrane</keyword>
<dbReference type="GO" id="GO:0005886">
    <property type="term" value="C:plasma membrane"/>
    <property type="evidence" value="ECO:0007669"/>
    <property type="project" value="UniProtKB-SubCell"/>
</dbReference>
<keyword evidence="7" id="KW-0812">Transmembrane</keyword>
<keyword evidence="2" id="KW-1003">Cell membrane</keyword>
<feature type="transmembrane region" description="Helical" evidence="7">
    <location>
        <begin position="258"/>
        <end position="279"/>
    </location>
</feature>
<evidence type="ECO:0000313" key="10">
    <source>
        <dbReference type="Proteomes" id="UP001642360"/>
    </source>
</evidence>
<dbReference type="AlphaFoldDB" id="A0ABC8TSX7"/>
<feature type="domain" description="SHSP" evidence="8">
    <location>
        <begin position="11"/>
        <end position="118"/>
    </location>
</feature>
<keyword evidence="10" id="KW-1185">Reference proteome</keyword>
<dbReference type="InterPro" id="IPR002068">
    <property type="entry name" value="A-crystallin/Hsp20_dom"/>
</dbReference>
<organism evidence="9 10">
    <name type="scientific">Ilex paraguariensis</name>
    <name type="common">yerba mate</name>
    <dbReference type="NCBI Taxonomy" id="185542"/>
    <lineage>
        <taxon>Eukaryota</taxon>
        <taxon>Viridiplantae</taxon>
        <taxon>Streptophyta</taxon>
        <taxon>Embryophyta</taxon>
        <taxon>Tracheophyta</taxon>
        <taxon>Spermatophyta</taxon>
        <taxon>Magnoliopsida</taxon>
        <taxon>eudicotyledons</taxon>
        <taxon>Gunneridae</taxon>
        <taxon>Pentapetalae</taxon>
        <taxon>asterids</taxon>
        <taxon>campanulids</taxon>
        <taxon>Aquifoliales</taxon>
        <taxon>Aquifoliaceae</taxon>
        <taxon>Ilex</taxon>
    </lineage>
</organism>
<evidence type="ECO:0000256" key="6">
    <source>
        <dbReference type="SAM" id="MobiDB-lite"/>
    </source>
</evidence>
<accession>A0ABC8TSX7</accession>
<evidence type="ECO:0000256" key="7">
    <source>
        <dbReference type="SAM" id="Phobius"/>
    </source>
</evidence>
<dbReference type="PROSITE" id="PS01031">
    <property type="entry name" value="SHSP"/>
    <property type="match status" value="1"/>
</dbReference>
<dbReference type="PANTHER" id="PTHR43670">
    <property type="entry name" value="HEAT SHOCK PROTEIN 26"/>
    <property type="match status" value="1"/>
</dbReference>
<comment type="subcellular location">
    <subcellularLocation>
        <location evidence="1">Cell membrane</location>
        <topology evidence="1">Single-pass membrane protein</topology>
    </subcellularLocation>
</comment>
<comment type="caution">
    <text evidence="9">The sequence shown here is derived from an EMBL/GenBank/DDBJ whole genome shotgun (WGS) entry which is preliminary data.</text>
</comment>
<dbReference type="PANTHER" id="PTHR43670:SF73">
    <property type="entry name" value="INACTIVE PROTEIN RESTRICTED TEV MOVEMENT 2-LIKE"/>
    <property type="match status" value="1"/>
</dbReference>
<dbReference type="GO" id="GO:0006952">
    <property type="term" value="P:defense response"/>
    <property type="evidence" value="ECO:0007669"/>
    <property type="project" value="UniProtKB-KW"/>
</dbReference>
<evidence type="ECO:0000256" key="3">
    <source>
        <dbReference type="ARBA" id="ARBA00022821"/>
    </source>
</evidence>
<name>A0ABC8TSX7_9AQUA</name>
<gene>
    <name evidence="9" type="ORF">ILEXP_LOCUS42253</name>
</gene>